<evidence type="ECO:0000259" key="2">
    <source>
        <dbReference type="PROSITE" id="PS50263"/>
    </source>
</evidence>
<dbReference type="EMBL" id="JACGXL010000001">
    <property type="protein sequence ID" value="MBA8886041.1"/>
    <property type="molecule type" value="Genomic_DNA"/>
</dbReference>
<accession>A0A839F1D4</accession>
<dbReference type="InterPro" id="IPR003010">
    <property type="entry name" value="C-N_Hydrolase"/>
</dbReference>
<reference evidence="3 4" key="1">
    <citation type="submission" date="2020-07" db="EMBL/GenBank/DDBJ databases">
        <title>Genomic Encyclopedia of Type Strains, Phase IV (KMG-V): Genome sequencing to study the core and pangenomes of soil and plant-associated prokaryotes.</title>
        <authorList>
            <person name="Whitman W."/>
        </authorList>
    </citation>
    <scope>NUCLEOTIDE SEQUENCE [LARGE SCALE GENOMIC DNA]</scope>
    <source>
        <strain evidence="3 4">RH2WT43</strain>
    </source>
</reference>
<name>A0A839F1D4_9GAMM</name>
<keyword evidence="3" id="KW-0378">Hydrolase</keyword>
<organism evidence="3 4">
    <name type="scientific">Dokdonella fugitiva</name>
    <dbReference type="NCBI Taxonomy" id="328517"/>
    <lineage>
        <taxon>Bacteria</taxon>
        <taxon>Pseudomonadati</taxon>
        <taxon>Pseudomonadota</taxon>
        <taxon>Gammaproteobacteria</taxon>
        <taxon>Lysobacterales</taxon>
        <taxon>Rhodanobacteraceae</taxon>
        <taxon>Dokdonella</taxon>
    </lineage>
</organism>
<dbReference type="Gene3D" id="3.60.110.10">
    <property type="entry name" value="Carbon-nitrogen hydrolase"/>
    <property type="match status" value="1"/>
</dbReference>
<dbReference type="Pfam" id="PF00795">
    <property type="entry name" value="CN_hydrolase"/>
    <property type="match status" value="1"/>
</dbReference>
<sequence length="295" mass="31392">MSVRVAVARYAIGEPADFAAFADRVAARVDAAARAGAQCVVLPEYLALEAAAAQEHAVRADFVRSLDALQDQRGDYEAFARELARRHSIYLVAGTFLAAHGDGRYRNRAWLATPEGALAFQDKLTLTGFERASGVIEPGDAIKVFDTAIGRIAIDVCYDIEFPLYARAQAEAGANLLLVPSCTDTEAGASRVRIGCQARALENQAFVACAVTAGVADWSPALDRNTGSAAIYTPVDRGFPADGIAAATGERDDWAWADVDLDALAAARREGQVANAADWPAQQRPALARARVERA</sequence>
<evidence type="ECO:0000313" key="4">
    <source>
        <dbReference type="Proteomes" id="UP000550401"/>
    </source>
</evidence>
<dbReference type="Proteomes" id="UP000550401">
    <property type="component" value="Unassembled WGS sequence"/>
</dbReference>
<comment type="similarity">
    <text evidence="1">Belongs to the carbon-nitrogen hydrolase superfamily. NIT1/NIT2 family.</text>
</comment>
<dbReference type="AlphaFoldDB" id="A0A839F1D4"/>
<comment type="caution">
    <text evidence="3">The sequence shown here is derived from an EMBL/GenBank/DDBJ whole genome shotgun (WGS) entry which is preliminary data.</text>
</comment>
<dbReference type="InterPro" id="IPR036526">
    <property type="entry name" value="C-N_Hydrolase_sf"/>
</dbReference>
<protein>
    <submittedName>
        <fullName evidence="3">Putative amidohydrolase</fullName>
    </submittedName>
</protein>
<dbReference type="SUPFAM" id="SSF56317">
    <property type="entry name" value="Carbon-nitrogen hydrolase"/>
    <property type="match status" value="1"/>
</dbReference>
<dbReference type="GO" id="GO:0016787">
    <property type="term" value="F:hydrolase activity"/>
    <property type="evidence" value="ECO:0007669"/>
    <property type="project" value="UniProtKB-KW"/>
</dbReference>
<dbReference type="PROSITE" id="PS01227">
    <property type="entry name" value="UPF0012"/>
    <property type="match status" value="1"/>
</dbReference>
<feature type="domain" description="CN hydrolase" evidence="2">
    <location>
        <begin position="3"/>
        <end position="261"/>
    </location>
</feature>
<proteinExistence type="inferred from homology"/>
<dbReference type="PROSITE" id="PS50263">
    <property type="entry name" value="CN_HYDROLASE"/>
    <property type="match status" value="1"/>
</dbReference>
<gene>
    <name evidence="3" type="ORF">FHW12_000232</name>
</gene>
<dbReference type="CDD" id="cd07574">
    <property type="entry name" value="nitrilase_Rim1_like"/>
    <property type="match status" value="1"/>
</dbReference>
<evidence type="ECO:0000313" key="3">
    <source>
        <dbReference type="EMBL" id="MBA8886041.1"/>
    </source>
</evidence>
<dbReference type="PANTHER" id="PTHR23088">
    <property type="entry name" value="NITRILASE-RELATED"/>
    <property type="match status" value="1"/>
</dbReference>
<keyword evidence="4" id="KW-1185">Reference proteome</keyword>
<dbReference type="PANTHER" id="PTHR23088:SF50">
    <property type="entry name" value="HYDROLASE YHCX"/>
    <property type="match status" value="1"/>
</dbReference>
<dbReference type="InterPro" id="IPR001110">
    <property type="entry name" value="UPF0012_CS"/>
</dbReference>
<evidence type="ECO:0000256" key="1">
    <source>
        <dbReference type="ARBA" id="ARBA00010613"/>
    </source>
</evidence>